<dbReference type="Gene3D" id="1.25.40.10">
    <property type="entry name" value="Tetratricopeptide repeat domain"/>
    <property type="match status" value="2"/>
</dbReference>
<proteinExistence type="predicted"/>
<sequence>MTSPIEAAMQLWRQRRVVEAEQLLVRELQAVMAKHGRGSARWAAALSDLGNLLMNSDQLDRAIDCFRNAADATKASDDTRKDHLTYRLNLGTALQMAGRLDEAEAVFRQGVQGRLAFYGRDHAGYAFGLEPLAELLLQRGNAREARPVVEDVVENFRRNSHERIAPAVALRAEIVAAEGSDDALFPHVDQLSDDLVEELVSSVISRLGVGDPAPSKAVLRGLIAMLEGRFGPDHQATLNALSAQANFGGDLGDHTERIEAIQRVLDSYDRQGRSEDAMMAALGLAMAHNDSGDPDAALRTYGSAYTRADSTGRPELRSQVLRNWGIVLHVVGQPGPAEQRLIEAVTQARQSTDRDTLGCAQIALGVFLQHENRLADARPVIEEGLSVLDPVHPEAIIGRSHLSAVIDGHTCGCGHLSITIEDAFREFVLTKLPPDLLADLSVTLEDDDFNVDAHLSREPTEEELERLNGVMQSAHAEFRRRISPR</sequence>
<dbReference type="InterPro" id="IPR011990">
    <property type="entry name" value="TPR-like_helical_dom_sf"/>
</dbReference>
<keyword evidence="1" id="KW-0802">TPR repeat</keyword>
<evidence type="ECO:0000313" key="3">
    <source>
        <dbReference type="EMBL" id="GIJ62377.1"/>
    </source>
</evidence>
<evidence type="ECO:0000313" key="4">
    <source>
        <dbReference type="Proteomes" id="UP000612585"/>
    </source>
</evidence>
<keyword evidence="4" id="KW-1185">Reference proteome</keyword>
<dbReference type="InterPro" id="IPR026000">
    <property type="entry name" value="Apc5_dom"/>
</dbReference>
<dbReference type="Pfam" id="PF07721">
    <property type="entry name" value="TPR_4"/>
    <property type="match status" value="1"/>
</dbReference>
<dbReference type="PANTHER" id="PTHR46082:SF6">
    <property type="entry name" value="AAA+ ATPASE DOMAIN-CONTAINING PROTEIN-RELATED"/>
    <property type="match status" value="1"/>
</dbReference>
<dbReference type="Pfam" id="PF13432">
    <property type="entry name" value="TPR_16"/>
    <property type="match status" value="1"/>
</dbReference>
<feature type="repeat" description="TPR" evidence="1">
    <location>
        <begin position="43"/>
        <end position="76"/>
    </location>
</feature>
<dbReference type="PANTHER" id="PTHR46082">
    <property type="entry name" value="ATP/GTP-BINDING PROTEIN-RELATED"/>
    <property type="match status" value="1"/>
</dbReference>
<dbReference type="AlphaFoldDB" id="A0A8J3ZGB2"/>
<comment type="caution">
    <text evidence="3">The sequence shown here is derived from an EMBL/GenBank/DDBJ whole genome shotgun (WGS) entry which is preliminary data.</text>
</comment>
<protein>
    <recommendedName>
        <fullName evidence="2">Anaphase-promoting complex subunit 5 domain-containing protein</fullName>
    </recommendedName>
</protein>
<dbReference type="PROSITE" id="PS50005">
    <property type="entry name" value="TPR"/>
    <property type="match status" value="1"/>
</dbReference>
<dbReference type="Proteomes" id="UP000612585">
    <property type="component" value="Unassembled WGS sequence"/>
</dbReference>
<feature type="domain" description="Anaphase-promoting complex subunit 5" evidence="2">
    <location>
        <begin position="326"/>
        <end position="369"/>
    </location>
</feature>
<accession>A0A8J3ZGB2</accession>
<dbReference type="InterPro" id="IPR011717">
    <property type="entry name" value="TPR-4"/>
</dbReference>
<dbReference type="GO" id="GO:0042802">
    <property type="term" value="F:identical protein binding"/>
    <property type="evidence" value="ECO:0007669"/>
    <property type="project" value="InterPro"/>
</dbReference>
<name>A0A8J3ZGB2_9ACTN</name>
<dbReference type="EMBL" id="BOPG01000077">
    <property type="protein sequence ID" value="GIJ62377.1"/>
    <property type="molecule type" value="Genomic_DNA"/>
</dbReference>
<dbReference type="SUPFAM" id="SSF48452">
    <property type="entry name" value="TPR-like"/>
    <property type="match status" value="2"/>
</dbReference>
<dbReference type="Pfam" id="PF12862">
    <property type="entry name" value="ANAPC5"/>
    <property type="match status" value="1"/>
</dbReference>
<dbReference type="Pfam" id="PF13424">
    <property type="entry name" value="TPR_12"/>
    <property type="match status" value="1"/>
</dbReference>
<organism evidence="3 4">
    <name type="scientific">Virgisporangium aurantiacum</name>
    <dbReference type="NCBI Taxonomy" id="175570"/>
    <lineage>
        <taxon>Bacteria</taxon>
        <taxon>Bacillati</taxon>
        <taxon>Actinomycetota</taxon>
        <taxon>Actinomycetes</taxon>
        <taxon>Micromonosporales</taxon>
        <taxon>Micromonosporaceae</taxon>
        <taxon>Virgisporangium</taxon>
    </lineage>
</organism>
<evidence type="ECO:0000259" key="2">
    <source>
        <dbReference type="Pfam" id="PF12862"/>
    </source>
</evidence>
<dbReference type="RefSeq" id="WP_204007985.1">
    <property type="nucleotide sequence ID" value="NZ_BOPG01000077.1"/>
</dbReference>
<reference evidence="3" key="1">
    <citation type="submission" date="2021-01" db="EMBL/GenBank/DDBJ databases">
        <title>Whole genome shotgun sequence of Virgisporangium aurantiacum NBRC 16421.</title>
        <authorList>
            <person name="Komaki H."/>
            <person name="Tamura T."/>
        </authorList>
    </citation>
    <scope>NUCLEOTIDE SEQUENCE</scope>
    <source>
        <strain evidence="3">NBRC 16421</strain>
    </source>
</reference>
<evidence type="ECO:0000256" key="1">
    <source>
        <dbReference type="PROSITE-ProRule" id="PRU00339"/>
    </source>
</evidence>
<dbReference type="InterPro" id="IPR019734">
    <property type="entry name" value="TPR_rpt"/>
</dbReference>
<dbReference type="InterPro" id="IPR053137">
    <property type="entry name" value="NLR-like"/>
</dbReference>
<gene>
    <name evidence="3" type="ORF">Vau01_098930</name>
</gene>